<dbReference type="PROSITE" id="PS51581">
    <property type="entry name" value="SAM_GTMT"/>
    <property type="match status" value="1"/>
</dbReference>
<dbReference type="EMBL" id="BFEA01000304">
    <property type="protein sequence ID" value="GBG78815.1"/>
    <property type="molecule type" value="Genomic_DNA"/>
</dbReference>
<dbReference type="OrthoDB" id="8300214at2759"/>
<dbReference type="SUPFAM" id="SSF53335">
    <property type="entry name" value="S-adenosyl-L-methionine-dependent methyltransferases"/>
    <property type="match status" value="1"/>
</dbReference>
<dbReference type="InterPro" id="IPR025774">
    <property type="entry name" value="PiNMT-like"/>
</dbReference>
<dbReference type="InterPro" id="IPR029063">
    <property type="entry name" value="SAM-dependent_MTases_sf"/>
</dbReference>
<dbReference type="OMA" id="NIGRACC"/>
<evidence type="ECO:0000256" key="1">
    <source>
        <dbReference type="ARBA" id="ARBA00022603"/>
    </source>
</evidence>
<reference evidence="5 6" key="1">
    <citation type="journal article" date="2018" name="Cell">
        <title>The Chara Genome: Secondary Complexity and Implications for Plant Terrestrialization.</title>
        <authorList>
            <person name="Nishiyama T."/>
            <person name="Sakayama H."/>
            <person name="Vries J.D."/>
            <person name="Buschmann H."/>
            <person name="Saint-Marcoux D."/>
            <person name="Ullrich K.K."/>
            <person name="Haas F.B."/>
            <person name="Vanderstraeten L."/>
            <person name="Becker D."/>
            <person name="Lang D."/>
            <person name="Vosolsobe S."/>
            <person name="Rombauts S."/>
            <person name="Wilhelmsson P.K.I."/>
            <person name="Janitza P."/>
            <person name="Kern R."/>
            <person name="Heyl A."/>
            <person name="Rumpler F."/>
            <person name="Villalobos L.I.A.C."/>
            <person name="Clay J.M."/>
            <person name="Skokan R."/>
            <person name="Toyoda A."/>
            <person name="Suzuki Y."/>
            <person name="Kagoshima H."/>
            <person name="Schijlen E."/>
            <person name="Tajeshwar N."/>
            <person name="Catarino B."/>
            <person name="Hetherington A.J."/>
            <person name="Saltykova A."/>
            <person name="Bonnot C."/>
            <person name="Breuninger H."/>
            <person name="Symeonidi A."/>
            <person name="Radhakrishnan G.V."/>
            <person name="Van Nieuwerburgh F."/>
            <person name="Deforce D."/>
            <person name="Chang C."/>
            <person name="Karol K.G."/>
            <person name="Hedrich R."/>
            <person name="Ulvskov P."/>
            <person name="Glockner G."/>
            <person name="Delwiche C.F."/>
            <person name="Petrasek J."/>
            <person name="Van de Peer Y."/>
            <person name="Friml J."/>
            <person name="Beilby M."/>
            <person name="Dolan L."/>
            <person name="Kohara Y."/>
            <person name="Sugano S."/>
            <person name="Fujiyama A."/>
            <person name="Delaux P.-M."/>
            <person name="Quint M."/>
            <person name="TheiBen G."/>
            <person name="Hagemann M."/>
            <person name="Harholt J."/>
            <person name="Dunand C."/>
            <person name="Zachgo S."/>
            <person name="Langdale J."/>
            <person name="Maumus F."/>
            <person name="Straeten D.V.D."/>
            <person name="Gould S.B."/>
            <person name="Rensing S.A."/>
        </authorList>
    </citation>
    <scope>NUCLEOTIDE SEQUENCE [LARGE SCALE GENOMIC DNA]</scope>
    <source>
        <strain evidence="5 6">S276</strain>
    </source>
</reference>
<sequence>MGELVRVVAPGGRIIVVTWCHRNLLPNEKSLTDSEQALLKRICDAYYLPAWCSTDDYVKIAKDLGLEDIQTADWTEFIAPFWPAVIESAISVQGLVGLLRSGLKTIRGALVMRLMVEGYKKGLIKFALITCRKPCSQVVSNGA</sequence>
<dbReference type="Gramene" id="GBG78815">
    <property type="protein sequence ID" value="GBG78815"/>
    <property type="gene ID" value="CBR_g28039"/>
</dbReference>
<dbReference type="Proteomes" id="UP000265515">
    <property type="component" value="Unassembled WGS sequence"/>
</dbReference>
<evidence type="ECO:0000256" key="2">
    <source>
        <dbReference type="ARBA" id="ARBA00022679"/>
    </source>
</evidence>
<dbReference type="AlphaFoldDB" id="A0A388L934"/>
<dbReference type="GO" id="GO:0032259">
    <property type="term" value="P:methylation"/>
    <property type="evidence" value="ECO:0007669"/>
    <property type="project" value="UniProtKB-UniRule"/>
</dbReference>
<gene>
    <name evidence="5" type="ORF">CBR_g28039</name>
</gene>
<dbReference type="Gene3D" id="3.40.50.150">
    <property type="entry name" value="Vaccinia Virus protein VP39"/>
    <property type="match status" value="1"/>
</dbReference>
<evidence type="ECO:0000313" key="6">
    <source>
        <dbReference type="Proteomes" id="UP000265515"/>
    </source>
</evidence>
<proteinExistence type="inferred from homology"/>
<dbReference type="PANTHER" id="PTHR43591">
    <property type="entry name" value="METHYLTRANSFERASE"/>
    <property type="match status" value="1"/>
</dbReference>
<protein>
    <recommendedName>
        <fullName evidence="7">Methyltransferase type 11 domain-containing protein</fullName>
    </recommendedName>
</protein>
<dbReference type="STRING" id="69332.A0A388L934"/>
<evidence type="ECO:0000256" key="4">
    <source>
        <dbReference type="PROSITE-ProRule" id="PRU00914"/>
    </source>
</evidence>
<evidence type="ECO:0008006" key="7">
    <source>
        <dbReference type="Google" id="ProtNLM"/>
    </source>
</evidence>
<keyword evidence="2 4" id="KW-0808">Transferase</keyword>
<accession>A0A388L934</accession>
<keyword evidence="3 4" id="KW-0949">S-adenosyl-L-methionine</keyword>
<organism evidence="5 6">
    <name type="scientific">Chara braunii</name>
    <name type="common">Braun's stonewort</name>
    <dbReference type="NCBI Taxonomy" id="69332"/>
    <lineage>
        <taxon>Eukaryota</taxon>
        <taxon>Viridiplantae</taxon>
        <taxon>Streptophyta</taxon>
        <taxon>Charophyceae</taxon>
        <taxon>Charales</taxon>
        <taxon>Characeae</taxon>
        <taxon>Chara</taxon>
    </lineage>
</organism>
<dbReference type="PANTHER" id="PTHR43591:SF81">
    <property type="entry name" value="MAGNESIUM PROTOPORPHYRIN IX METHYLTRANSFERASE, CHLOROPLASTIC-RELATED"/>
    <property type="match status" value="1"/>
</dbReference>
<keyword evidence="1 4" id="KW-0489">Methyltransferase</keyword>
<dbReference type="GO" id="GO:0008168">
    <property type="term" value="F:methyltransferase activity"/>
    <property type="evidence" value="ECO:0007669"/>
    <property type="project" value="UniProtKB-KW"/>
</dbReference>
<evidence type="ECO:0000256" key="3">
    <source>
        <dbReference type="ARBA" id="ARBA00022691"/>
    </source>
</evidence>
<keyword evidence="6" id="KW-1185">Reference proteome</keyword>
<feature type="region of interest" description="SAM motif III" evidence="4">
    <location>
        <begin position="7"/>
        <end position="16"/>
    </location>
</feature>
<comment type="caution">
    <text evidence="4">Lacks conserved residue(s) required for the propagation of feature annotation.</text>
</comment>
<comment type="similarity">
    <text evidence="4">Belongs to the class I-like SAM-binding methyltransferase superfamily. gTMT family.</text>
</comment>
<comment type="caution">
    <text evidence="5">The sequence shown here is derived from an EMBL/GenBank/DDBJ whole genome shotgun (WGS) entry which is preliminary data.</text>
</comment>
<name>A0A388L934_CHABU</name>
<evidence type="ECO:0000313" key="5">
    <source>
        <dbReference type="EMBL" id="GBG78815.1"/>
    </source>
</evidence>